<protein>
    <submittedName>
        <fullName evidence="2">Uncharacterized protein</fullName>
    </submittedName>
</protein>
<evidence type="ECO:0000256" key="1">
    <source>
        <dbReference type="SAM" id="MobiDB-lite"/>
    </source>
</evidence>
<feature type="region of interest" description="Disordered" evidence="1">
    <location>
        <begin position="13"/>
        <end position="32"/>
    </location>
</feature>
<dbReference type="EMBL" id="GL890825">
    <property type="protein sequence ID" value="EGJ34864.1"/>
    <property type="molecule type" value="Genomic_DNA"/>
</dbReference>
<proteinExistence type="predicted"/>
<dbReference type="AlphaFoldDB" id="F4XKK9"/>
<gene>
    <name evidence="2" type="ORF">LYNGBM3L_11580</name>
</gene>
<evidence type="ECO:0000313" key="3">
    <source>
        <dbReference type="Proteomes" id="UP000003959"/>
    </source>
</evidence>
<name>F4XKK9_9CYAN</name>
<dbReference type="HOGENOM" id="CLU_3390298_0_0_3"/>
<organism evidence="2 3">
    <name type="scientific">Moorena producens 3L</name>
    <dbReference type="NCBI Taxonomy" id="489825"/>
    <lineage>
        <taxon>Bacteria</taxon>
        <taxon>Bacillati</taxon>
        <taxon>Cyanobacteriota</taxon>
        <taxon>Cyanophyceae</taxon>
        <taxon>Coleofasciculales</taxon>
        <taxon>Coleofasciculaceae</taxon>
        <taxon>Moorena</taxon>
    </lineage>
</organism>
<feature type="compositionally biased region" description="Basic residues" evidence="1">
    <location>
        <begin position="13"/>
        <end position="25"/>
    </location>
</feature>
<accession>F4XKK9</accession>
<dbReference type="Proteomes" id="UP000003959">
    <property type="component" value="Unassembled WGS sequence"/>
</dbReference>
<sequence length="32" mass="3880">MCSGEFKLVKKKRIKREKKAKKKFNKQSQLKL</sequence>
<keyword evidence="3" id="KW-1185">Reference proteome</keyword>
<reference evidence="3" key="1">
    <citation type="journal article" date="2011" name="Proc. Natl. Acad. Sci. U.S.A.">
        <title>Genomic insights into the physiology and ecology of the marine filamentous cyanobacterium Lyngbya majuscula.</title>
        <authorList>
            <person name="Jones A.C."/>
            <person name="Monroe E.A."/>
            <person name="Podell S."/>
            <person name="Hess W.R."/>
            <person name="Klages S."/>
            <person name="Esquenazi E."/>
            <person name="Niessen S."/>
            <person name="Hoover H."/>
            <person name="Rothmann M."/>
            <person name="Lasken R.S."/>
            <person name="Yates J.R.III."/>
            <person name="Reinhardt R."/>
            <person name="Kube M."/>
            <person name="Burkart M.D."/>
            <person name="Allen E.E."/>
            <person name="Dorrestein P.C."/>
            <person name="Gerwick W.H."/>
            <person name="Gerwick L."/>
        </authorList>
    </citation>
    <scope>NUCLEOTIDE SEQUENCE [LARGE SCALE GENOMIC DNA]</scope>
    <source>
        <strain evidence="3">3L</strain>
    </source>
</reference>
<evidence type="ECO:0000313" key="2">
    <source>
        <dbReference type="EMBL" id="EGJ34864.1"/>
    </source>
</evidence>